<proteinExistence type="inferred from homology"/>
<dbReference type="PANTHER" id="PTHR21403">
    <property type="entry name" value="ATP PHOSPHORIBOSYLTRANSFERASE ATP-PRTASE"/>
    <property type="match status" value="1"/>
</dbReference>
<organism evidence="17 18">
    <name type="scientific">Candidatus Dormiibacter inghamiae</name>
    <dbReference type="NCBI Taxonomy" id="3127013"/>
    <lineage>
        <taxon>Bacteria</taxon>
        <taxon>Bacillati</taxon>
        <taxon>Candidatus Dormiibacterota</taxon>
        <taxon>Candidatus Dormibacteria</taxon>
        <taxon>Candidatus Dormibacterales</taxon>
        <taxon>Candidatus Dormibacteraceae</taxon>
        <taxon>Candidatus Dormiibacter</taxon>
    </lineage>
</organism>
<evidence type="ECO:0000256" key="4">
    <source>
        <dbReference type="ARBA" id="ARBA00009489"/>
    </source>
</evidence>
<comment type="catalytic activity">
    <reaction evidence="1 15">
        <text>1-(5-phospho-beta-D-ribosyl)-ATP + diphosphate = 5-phospho-alpha-D-ribose 1-diphosphate + ATP</text>
        <dbReference type="Rhea" id="RHEA:18473"/>
        <dbReference type="ChEBI" id="CHEBI:30616"/>
        <dbReference type="ChEBI" id="CHEBI:33019"/>
        <dbReference type="ChEBI" id="CHEBI:58017"/>
        <dbReference type="ChEBI" id="CHEBI:73183"/>
        <dbReference type="EC" id="2.4.2.17"/>
    </reaction>
</comment>
<evidence type="ECO:0000256" key="6">
    <source>
        <dbReference type="ARBA" id="ARBA00020998"/>
    </source>
</evidence>
<evidence type="ECO:0000256" key="14">
    <source>
        <dbReference type="ARBA" id="ARBA00024861"/>
    </source>
</evidence>
<comment type="pathway">
    <text evidence="3 15">Amino-acid biosynthesis; L-histidine biosynthesis; L-histidine from 5-phospho-alpha-D-ribose 1-diphosphate: step 1/9.</text>
</comment>
<evidence type="ECO:0000256" key="9">
    <source>
        <dbReference type="ARBA" id="ARBA00022676"/>
    </source>
</evidence>
<dbReference type="HAMAP" id="MF_01018">
    <property type="entry name" value="HisG_Short"/>
    <property type="match status" value="1"/>
</dbReference>
<comment type="caution">
    <text evidence="17">The sequence shown here is derived from an EMBL/GenBank/DDBJ whole genome shotgun (WGS) entry which is preliminary data.</text>
</comment>
<dbReference type="RefSeq" id="WP_338176077.1">
    <property type="nucleotide sequence ID" value="NZ_JAEKNQ010000006.1"/>
</dbReference>
<comment type="function">
    <text evidence="14 15">Catalyzes the condensation of ATP and 5-phosphoribose 1-diphosphate to form N'-(5'-phosphoribosyl)-ATP (PR-ATP). Has a crucial role in the pathway because the rate of histidine biosynthesis seems to be controlled primarily by regulation of HisG enzymatic activity.</text>
</comment>
<keyword evidence="7 15" id="KW-0963">Cytoplasm</keyword>
<reference evidence="17 18" key="1">
    <citation type="submission" date="2020-10" db="EMBL/GenBank/DDBJ databases">
        <title>Ca. Dormibacterota MAGs.</title>
        <authorList>
            <person name="Montgomery K."/>
        </authorList>
    </citation>
    <scope>NUCLEOTIDE SEQUENCE [LARGE SCALE GENOMIC DNA]</scope>
    <source>
        <strain evidence="17">SC8811_S16_3</strain>
    </source>
</reference>
<accession>A0A934KBD8</accession>
<dbReference type="CDD" id="cd13595">
    <property type="entry name" value="PBP2_HisGs"/>
    <property type="match status" value="1"/>
</dbReference>
<dbReference type="Gene3D" id="3.40.190.10">
    <property type="entry name" value="Periplasmic binding protein-like II"/>
    <property type="match status" value="2"/>
</dbReference>
<evidence type="ECO:0000256" key="7">
    <source>
        <dbReference type="ARBA" id="ARBA00022490"/>
    </source>
</evidence>
<keyword evidence="11 15" id="KW-0547">Nucleotide-binding</keyword>
<dbReference type="GO" id="GO:0005737">
    <property type="term" value="C:cytoplasm"/>
    <property type="evidence" value="ECO:0007669"/>
    <property type="project" value="UniProtKB-SubCell"/>
</dbReference>
<dbReference type="AlphaFoldDB" id="A0A934KBD8"/>
<evidence type="ECO:0000256" key="8">
    <source>
        <dbReference type="ARBA" id="ARBA00022605"/>
    </source>
</evidence>
<protein>
    <recommendedName>
        <fullName evidence="6 15">ATP phosphoribosyltransferase</fullName>
        <shortName evidence="15">ATP-PRT</shortName>
        <shortName evidence="15">ATP-PRTase</shortName>
        <ecNumber evidence="5 15">2.4.2.17</ecNumber>
    </recommendedName>
</protein>
<evidence type="ECO:0000259" key="16">
    <source>
        <dbReference type="Pfam" id="PF01634"/>
    </source>
</evidence>
<dbReference type="GO" id="GO:0005524">
    <property type="term" value="F:ATP binding"/>
    <property type="evidence" value="ECO:0007669"/>
    <property type="project" value="UniProtKB-KW"/>
</dbReference>
<dbReference type="Proteomes" id="UP000620075">
    <property type="component" value="Unassembled WGS sequence"/>
</dbReference>
<evidence type="ECO:0000256" key="11">
    <source>
        <dbReference type="ARBA" id="ARBA00022741"/>
    </source>
</evidence>
<feature type="domain" description="ATP phosphoribosyltransferase catalytic" evidence="16">
    <location>
        <begin position="49"/>
        <end position="204"/>
    </location>
</feature>
<evidence type="ECO:0000256" key="1">
    <source>
        <dbReference type="ARBA" id="ARBA00000915"/>
    </source>
</evidence>
<evidence type="ECO:0000256" key="5">
    <source>
        <dbReference type="ARBA" id="ARBA00011946"/>
    </source>
</evidence>
<sequence>MITLAIPTGTLLDDSLGLLRRAGVVDLNRAELGRKLLVEKAGLRCVLVRPADVAAYVNHGAADLGIAGKDQLWEAPGGHYELVDLGFGACSMIVAVPEASPLAAPETWPPTLRLATKYPLATQRFMQRLGQVVDLVHLHGSIELAPLLGLVHGIVDLTQTGRTLRENKLRVVAMVGRSSARLIANQASLKTRSETVQGLVTRLRQSVDA</sequence>
<keyword evidence="8 15" id="KW-0028">Amino-acid biosynthesis</keyword>
<evidence type="ECO:0000256" key="15">
    <source>
        <dbReference type="HAMAP-Rule" id="MF_01018"/>
    </source>
</evidence>
<keyword evidence="13 15" id="KW-0368">Histidine biosynthesis</keyword>
<comment type="subcellular location">
    <subcellularLocation>
        <location evidence="2 15">Cytoplasm</location>
    </subcellularLocation>
</comment>
<comment type="domain">
    <text evidence="15">Lacks the C-terminal regulatory region which is replaced by HisZ.</text>
</comment>
<dbReference type="GO" id="GO:0003879">
    <property type="term" value="F:ATP phosphoribosyltransferase activity"/>
    <property type="evidence" value="ECO:0007669"/>
    <property type="project" value="UniProtKB-UniRule"/>
</dbReference>
<evidence type="ECO:0000256" key="2">
    <source>
        <dbReference type="ARBA" id="ARBA00004496"/>
    </source>
</evidence>
<evidence type="ECO:0000256" key="13">
    <source>
        <dbReference type="ARBA" id="ARBA00023102"/>
    </source>
</evidence>
<dbReference type="NCBIfam" id="TIGR00070">
    <property type="entry name" value="hisG"/>
    <property type="match status" value="1"/>
</dbReference>
<gene>
    <name evidence="15" type="primary">hisG</name>
    <name evidence="17" type="ORF">JF888_00755</name>
</gene>
<evidence type="ECO:0000313" key="17">
    <source>
        <dbReference type="EMBL" id="MBJ7601720.1"/>
    </source>
</evidence>
<evidence type="ECO:0000256" key="12">
    <source>
        <dbReference type="ARBA" id="ARBA00022840"/>
    </source>
</evidence>
<dbReference type="PANTHER" id="PTHR21403:SF8">
    <property type="entry name" value="ATP PHOSPHORIBOSYLTRANSFERASE"/>
    <property type="match status" value="1"/>
</dbReference>
<comment type="similarity">
    <text evidence="4 15">Belongs to the ATP phosphoribosyltransferase family. Short subfamily.</text>
</comment>
<evidence type="ECO:0000256" key="10">
    <source>
        <dbReference type="ARBA" id="ARBA00022679"/>
    </source>
</evidence>
<name>A0A934KBD8_9BACT</name>
<dbReference type="EC" id="2.4.2.17" evidence="5 15"/>
<keyword evidence="9 15" id="KW-0328">Glycosyltransferase</keyword>
<dbReference type="InterPro" id="IPR013820">
    <property type="entry name" value="ATP_PRibTrfase_cat"/>
</dbReference>
<comment type="subunit">
    <text evidence="15">Heteromultimer composed of HisG and HisZ subunits.</text>
</comment>
<evidence type="ECO:0000256" key="3">
    <source>
        <dbReference type="ARBA" id="ARBA00004667"/>
    </source>
</evidence>
<dbReference type="EMBL" id="JAEKNQ010000006">
    <property type="protein sequence ID" value="MBJ7601720.1"/>
    <property type="molecule type" value="Genomic_DNA"/>
</dbReference>
<dbReference type="GO" id="GO:0000105">
    <property type="term" value="P:L-histidine biosynthetic process"/>
    <property type="evidence" value="ECO:0007669"/>
    <property type="project" value="UniProtKB-UniRule"/>
</dbReference>
<evidence type="ECO:0000313" key="18">
    <source>
        <dbReference type="Proteomes" id="UP000620075"/>
    </source>
</evidence>
<keyword evidence="10 15" id="KW-0808">Transferase</keyword>
<dbReference type="Pfam" id="PF01634">
    <property type="entry name" value="HisG"/>
    <property type="match status" value="1"/>
</dbReference>
<dbReference type="InterPro" id="IPR001348">
    <property type="entry name" value="ATP_PRibTrfase_HisG"/>
</dbReference>
<dbReference type="InterPro" id="IPR024893">
    <property type="entry name" value="ATP_PRibTrfase_HisG_short"/>
</dbReference>
<dbReference type="SUPFAM" id="SSF53850">
    <property type="entry name" value="Periplasmic binding protein-like II"/>
    <property type="match status" value="1"/>
</dbReference>
<keyword evidence="12 15" id="KW-0067">ATP-binding</keyword>